<dbReference type="STRING" id="3641.A0A061FS87"/>
<dbReference type="Pfam" id="PF07734">
    <property type="entry name" value="FBA_1"/>
    <property type="match status" value="1"/>
</dbReference>
<keyword evidence="3" id="KW-1185">Reference proteome</keyword>
<feature type="domain" description="F-box" evidence="1">
    <location>
        <begin position="10"/>
        <end position="50"/>
    </location>
</feature>
<dbReference type="InParanoid" id="A0A061FS87"/>
<dbReference type="EMBL" id="CM001888">
    <property type="protein sequence ID" value="EOY19961.1"/>
    <property type="molecule type" value="Genomic_DNA"/>
</dbReference>
<dbReference type="OMA" id="ERGLECK"/>
<protein>
    <submittedName>
        <fullName evidence="2">F-box and associated interaction domains-containing protein</fullName>
    </submittedName>
</protein>
<dbReference type="Proteomes" id="UP000026915">
    <property type="component" value="Chromosome 10"/>
</dbReference>
<proteinExistence type="predicted"/>
<dbReference type="Gene3D" id="1.20.1280.50">
    <property type="match status" value="1"/>
</dbReference>
<dbReference type="CDD" id="cd22157">
    <property type="entry name" value="F-box_AtFBW1-like"/>
    <property type="match status" value="1"/>
</dbReference>
<organism evidence="2 3">
    <name type="scientific">Theobroma cacao</name>
    <name type="common">Cacao</name>
    <name type="synonym">Cocoa</name>
    <dbReference type="NCBI Taxonomy" id="3641"/>
    <lineage>
        <taxon>Eukaryota</taxon>
        <taxon>Viridiplantae</taxon>
        <taxon>Streptophyta</taxon>
        <taxon>Embryophyta</taxon>
        <taxon>Tracheophyta</taxon>
        <taxon>Spermatophyta</taxon>
        <taxon>Magnoliopsida</taxon>
        <taxon>eudicotyledons</taxon>
        <taxon>Gunneridae</taxon>
        <taxon>Pentapetalae</taxon>
        <taxon>rosids</taxon>
        <taxon>malvids</taxon>
        <taxon>Malvales</taxon>
        <taxon>Malvaceae</taxon>
        <taxon>Byttnerioideae</taxon>
        <taxon>Theobroma</taxon>
    </lineage>
</organism>
<name>A0A061FS87_THECC</name>
<dbReference type="InterPro" id="IPR036047">
    <property type="entry name" value="F-box-like_dom_sf"/>
</dbReference>
<evidence type="ECO:0000313" key="3">
    <source>
        <dbReference type="Proteomes" id="UP000026915"/>
    </source>
</evidence>
<dbReference type="NCBIfam" id="TIGR01640">
    <property type="entry name" value="F_box_assoc_1"/>
    <property type="match status" value="1"/>
</dbReference>
<dbReference type="Pfam" id="PF00646">
    <property type="entry name" value="F-box"/>
    <property type="match status" value="1"/>
</dbReference>
<evidence type="ECO:0000313" key="2">
    <source>
        <dbReference type="EMBL" id="EOY19961.1"/>
    </source>
</evidence>
<dbReference type="HOGENOM" id="CLU_027176_1_2_1"/>
<dbReference type="PANTHER" id="PTHR31672">
    <property type="entry name" value="BNACNNG10540D PROTEIN"/>
    <property type="match status" value="1"/>
</dbReference>
<dbReference type="Gramene" id="EOY19961">
    <property type="protein sequence ID" value="EOY19961"/>
    <property type="gene ID" value="TCM_045362"/>
</dbReference>
<dbReference type="InterPro" id="IPR050796">
    <property type="entry name" value="SCF_F-box_component"/>
</dbReference>
<dbReference type="InterPro" id="IPR001810">
    <property type="entry name" value="F-box_dom"/>
</dbReference>
<dbReference type="PANTHER" id="PTHR31672:SF10">
    <property type="entry name" value="F-BOX DOMAIN-CONTAINING PROTEIN"/>
    <property type="match status" value="1"/>
</dbReference>
<dbReference type="eggNOG" id="KOG1650">
    <property type="taxonomic scope" value="Eukaryota"/>
</dbReference>
<accession>A0A061FS87</accession>
<dbReference type="InterPro" id="IPR006527">
    <property type="entry name" value="F-box-assoc_dom_typ1"/>
</dbReference>
<dbReference type="InterPro" id="IPR017451">
    <property type="entry name" value="F-box-assoc_interact_dom"/>
</dbReference>
<dbReference type="SMART" id="SM00256">
    <property type="entry name" value="FBOX"/>
    <property type="match status" value="1"/>
</dbReference>
<dbReference type="SUPFAM" id="SSF81383">
    <property type="entry name" value="F-box domain"/>
    <property type="match status" value="1"/>
</dbReference>
<evidence type="ECO:0000259" key="1">
    <source>
        <dbReference type="SMART" id="SM00256"/>
    </source>
</evidence>
<sequence>MSMPITDNELSEILVMEILLRLPVKSLMRFKCVCKSWYSSFQTSYFITNHRNNLNLFFKGFDKVPYLSLLSTETEIKKHDEQDVRFNLKVKEKIHMPVSICNSWRLTVSGPCNGLLCLHDGYTITLWNPSTREVKLLPESPTPSTDYTYFFCIGFGFDRKFDDYKILVKVIHCVWSKSTSQIYLYSLNTNSWRELPHPNVFIDPFLFNTYINGIYYWKVTSDDDSYLILSFDMAEEVFSTLPLLNFGMSNARCLWCIAPFNEALATIVHPTEGMEKCYDIWVLNGYSWTKQLTIGPILGVERPLALWKNGELFLLSENNTLVMFDPCTGELQDFGIHMSKYTMRLVVYAESIIPIKGISEYDAKLTRQVLLCRNHEMLTPSRGHGMQSPLTVGLLDWSNCPELGLLGETLGGADFLPSDSVLVMQQSSPLPSAPKKIVSSARKKGLFKTSGQPSTVPFVNHRKADDYY</sequence>
<gene>
    <name evidence="2" type="ORF">TCM_045362</name>
</gene>
<dbReference type="AlphaFoldDB" id="A0A061FS87"/>
<dbReference type="InterPro" id="IPR011043">
    <property type="entry name" value="Gal_Oxase/kelch_b-propeller"/>
</dbReference>
<dbReference type="SUPFAM" id="SSF50965">
    <property type="entry name" value="Galactose oxidase, central domain"/>
    <property type="match status" value="1"/>
</dbReference>
<reference evidence="2 3" key="1">
    <citation type="journal article" date="2013" name="Genome Biol.">
        <title>The genome sequence of the most widely cultivated cacao type and its use to identify candidate genes regulating pod color.</title>
        <authorList>
            <person name="Motamayor J.C."/>
            <person name="Mockaitis K."/>
            <person name="Schmutz J."/>
            <person name="Haiminen N."/>
            <person name="Iii D.L."/>
            <person name="Cornejo O."/>
            <person name="Findley S.D."/>
            <person name="Zheng P."/>
            <person name="Utro F."/>
            <person name="Royaert S."/>
            <person name="Saski C."/>
            <person name="Jenkins J."/>
            <person name="Podicheti R."/>
            <person name="Zhao M."/>
            <person name="Scheffler B.E."/>
            <person name="Stack J.C."/>
            <person name="Feltus F.A."/>
            <person name="Mustiga G.M."/>
            <person name="Amores F."/>
            <person name="Phillips W."/>
            <person name="Marelli J.P."/>
            <person name="May G.D."/>
            <person name="Shapiro H."/>
            <person name="Ma J."/>
            <person name="Bustamante C.D."/>
            <person name="Schnell R.J."/>
            <person name="Main D."/>
            <person name="Gilbert D."/>
            <person name="Parida L."/>
            <person name="Kuhn D.N."/>
        </authorList>
    </citation>
    <scope>NUCLEOTIDE SEQUENCE [LARGE SCALE GENOMIC DNA]</scope>
    <source>
        <strain evidence="3">cv. Matina 1-6</strain>
    </source>
</reference>